<accession>A0A812TL84</accession>
<evidence type="ECO:0000256" key="1">
    <source>
        <dbReference type="SAM" id="MobiDB-lite"/>
    </source>
</evidence>
<protein>
    <submittedName>
        <fullName evidence="2">Uncharacterized protein</fullName>
    </submittedName>
</protein>
<comment type="caution">
    <text evidence="2">The sequence shown here is derived from an EMBL/GenBank/DDBJ whole genome shotgun (WGS) entry which is preliminary data.</text>
</comment>
<dbReference type="Proteomes" id="UP000604046">
    <property type="component" value="Unassembled WGS sequence"/>
</dbReference>
<dbReference type="EMBL" id="CAJNDS010002594">
    <property type="protein sequence ID" value="CAE7538255.1"/>
    <property type="molecule type" value="Genomic_DNA"/>
</dbReference>
<reference evidence="2" key="1">
    <citation type="submission" date="2021-02" db="EMBL/GenBank/DDBJ databases">
        <authorList>
            <person name="Dougan E. K."/>
            <person name="Rhodes N."/>
            <person name="Thang M."/>
            <person name="Chan C."/>
        </authorList>
    </citation>
    <scope>NUCLEOTIDE SEQUENCE</scope>
</reference>
<feature type="non-terminal residue" evidence="2">
    <location>
        <position position="1"/>
    </location>
</feature>
<feature type="non-terminal residue" evidence="2">
    <location>
        <position position="99"/>
    </location>
</feature>
<evidence type="ECO:0000313" key="2">
    <source>
        <dbReference type="EMBL" id="CAE7538255.1"/>
    </source>
</evidence>
<gene>
    <name evidence="2" type="ORF">SNAT2548_LOCUS30174</name>
</gene>
<evidence type="ECO:0000313" key="3">
    <source>
        <dbReference type="Proteomes" id="UP000604046"/>
    </source>
</evidence>
<name>A0A812TL84_9DINO</name>
<proteinExistence type="predicted"/>
<dbReference type="AlphaFoldDB" id="A0A812TL84"/>
<keyword evidence="3" id="KW-1185">Reference proteome</keyword>
<feature type="region of interest" description="Disordered" evidence="1">
    <location>
        <begin position="69"/>
        <end position="99"/>
    </location>
</feature>
<sequence>ALCGVHDGSSHKSWTADLFMVDLAITGTCFAARTTHALIEQIPAVALKQGRATQEKLKIPSRNDIVSVSPDRCEESAPDDANNQSMLRHANGACQKSWR</sequence>
<organism evidence="2 3">
    <name type="scientific">Symbiodinium natans</name>
    <dbReference type="NCBI Taxonomy" id="878477"/>
    <lineage>
        <taxon>Eukaryota</taxon>
        <taxon>Sar</taxon>
        <taxon>Alveolata</taxon>
        <taxon>Dinophyceae</taxon>
        <taxon>Suessiales</taxon>
        <taxon>Symbiodiniaceae</taxon>
        <taxon>Symbiodinium</taxon>
    </lineage>
</organism>